<evidence type="ECO:0000256" key="1">
    <source>
        <dbReference type="SAM" id="MobiDB-lite"/>
    </source>
</evidence>
<evidence type="ECO:0008006" key="4">
    <source>
        <dbReference type="Google" id="ProtNLM"/>
    </source>
</evidence>
<proteinExistence type="predicted"/>
<evidence type="ECO:0000313" key="2">
    <source>
        <dbReference type="EMBL" id="GGF98251.1"/>
    </source>
</evidence>
<dbReference type="AlphaFoldDB" id="A0A917CU37"/>
<comment type="caution">
    <text evidence="2">The sequence shown here is derived from an EMBL/GenBank/DDBJ whole genome shotgun (WGS) entry which is preliminary data.</text>
</comment>
<gene>
    <name evidence="2" type="ORF">GCM10010960_19840</name>
</gene>
<reference evidence="2" key="2">
    <citation type="submission" date="2020-09" db="EMBL/GenBank/DDBJ databases">
        <authorList>
            <person name="Sun Q."/>
            <person name="Zhou Y."/>
        </authorList>
    </citation>
    <scope>NUCLEOTIDE SEQUENCE</scope>
    <source>
        <strain evidence="2">CGMCC 1.12726</strain>
    </source>
</reference>
<feature type="region of interest" description="Disordered" evidence="1">
    <location>
        <begin position="119"/>
        <end position="170"/>
    </location>
</feature>
<accession>A0A917CU37</accession>
<protein>
    <recommendedName>
        <fullName evidence="4">Helix-turn-helix domain-containing protein</fullName>
    </recommendedName>
</protein>
<feature type="compositionally biased region" description="Low complexity" evidence="1">
    <location>
        <begin position="148"/>
        <end position="161"/>
    </location>
</feature>
<name>A0A917CU37_9GAMM</name>
<dbReference type="Proteomes" id="UP000632858">
    <property type="component" value="Unassembled WGS sequence"/>
</dbReference>
<organism evidence="2 3">
    <name type="scientific">Arenimonas maotaiensis</name>
    <dbReference type="NCBI Taxonomy" id="1446479"/>
    <lineage>
        <taxon>Bacteria</taxon>
        <taxon>Pseudomonadati</taxon>
        <taxon>Pseudomonadota</taxon>
        <taxon>Gammaproteobacteria</taxon>
        <taxon>Lysobacterales</taxon>
        <taxon>Lysobacteraceae</taxon>
        <taxon>Arenimonas</taxon>
    </lineage>
</organism>
<sequence>MTRKKTPKDNGWSEIYGGQAFIIPLDCLRHENLARLSPKGCKLLLTLGRQFSGFNNGYLCVTPSVLLKQGWSSASTIWEAVAECEHYGLIEKTQQGGRNRPSYYALTWRRIHKIENRAPLDAGPTLKPSNEWLNPKPSYQKPSRKKSTPATASTLSAGGASQKKLLRGRD</sequence>
<evidence type="ECO:0000313" key="3">
    <source>
        <dbReference type="Proteomes" id="UP000632858"/>
    </source>
</evidence>
<reference evidence="2" key="1">
    <citation type="journal article" date="2014" name="Int. J. Syst. Evol. Microbiol.">
        <title>Complete genome sequence of Corynebacterium casei LMG S-19264T (=DSM 44701T), isolated from a smear-ripened cheese.</title>
        <authorList>
            <consortium name="US DOE Joint Genome Institute (JGI-PGF)"/>
            <person name="Walter F."/>
            <person name="Albersmeier A."/>
            <person name="Kalinowski J."/>
            <person name="Ruckert C."/>
        </authorList>
    </citation>
    <scope>NUCLEOTIDE SEQUENCE</scope>
    <source>
        <strain evidence="2">CGMCC 1.12726</strain>
    </source>
</reference>
<keyword evidence="3" id="KW-1185">Reference proteome</keyword>
<dbReference type="EMBL" id="BMFO01000006">
    <property type="protein sequence ID" value="GGF98251.1"/>
    <property type="molecule type" value="Genomic_DNA"/>
</dbReference>